<keyword evidence="2" id="KW-1185">Reference proteome</keyword>
<dbReference type="RefSeq" id="WP_138638050.1">
    <property type="nucleotide sequence ID" value="NZ_VCKZ01000145.1"/>
</dbReference>
<dbReference type="Proteomes" id="UP000305238">
    <property type="component" value="Unassembled WGS sequence"/>
</dbReference>
<comment type="caution">
    <text evidence="1">The sequence shown here is derived from an EMBL/GenBank/DDBJ whole genome shotgun (WGS) entry which is preliminary data.</text>
</comment>
<proteinExistence type="predicted"/>
<dbReference type="EMBL" id="VCKZ01000145">
    <property type="protein sequence ID" value="TMR36673.1"/>
    <property type="molecule type" value="Genomic_DNA"/>
</dbReference>
<sequence length="61" mass="6503">MADDIHANAHVMVALDQTSVNLAVTSVPMTRAGYRKLLKWTRDLGEVAGSDWKAPAPTAPG</sequence>
<evidence type="ECO:0000313" key="2">
    <source>
        <dbReference type="Proteomes" id="UP000305238"/>
    </source>
</evidence>
<name>A0A5S4GUR3_9ACTN</name>
<gene>
    <name evidence="1" type="ORF">ETD96_20315</name>
</gene>
<organism evidence="1 2">
    <name type="scientific">Actinomadura geliboluensis</name>
    <dbReference type="NCBI Taxonomy" id="882440"/>
    <lineage>
        <taxon>Bacteria</taxon>
        <taxon>Bacillati</taxon>
        <taxon>Actinomycetota</taxon>
        <taxon>Actinomycetes</taxon>
        <taxon>Streptosporangiales</taxon>
        <taxon>Thermomonosporaceae</taxon>
        <taxon>Actinomadura</taxon>
    </lineage>
</organism>
<protein>
    <submittedName>
        <fullName evidence="1">Uncharacterized protein</fullName>
    </submittedName>
</protein>
<accession>A0A5S4GUR3</accession>
<dbReference type="AlphaFoldDB" id="A0A5S4GUR3"/>
<evidence type="ECO:0000313" key="1">
    <source>
        <dbReference type="EMBL" id="TMR36673.1"/>
    </source>
</evidence>
<reference evidence="1 2" key="1">
    <citation type="submission" date="2019-05" db="EMBL/GenBank/DDBJ databases">
        <title>Draft genome sequence of Actinomadura geliboluensis A8036.</title>
        <authorList>
            <person name="Saricaoglu S."/>
            <person name="Isik K."/>
        </authorList>
    </citation>
    <scope>NUCLEOTIDE SEQUENCE [LARGE SCALE GENOMIC DNA]</scope>
    <source>
        <strain evidence="1 2">A8036</strain>
    </source>
</reference>